<dbReference type="PANTHER" id="PTHR35392:SF2">
    <property type="entry name" value="ZN(II)2CYS6 TRANSCRIPTION FACTOR (EUROFUNG)"/>
    <property type="match status" value="1"/>
</dbReference>
<dbReference type="HOGENOM" id="CLU_005936_0_0_1"/>
<feature type="region of interest" description="Disordered" evidence="1">
    <location>
        <begin position="73"/>
        <end position="102"/>
    </location>
</feature>
<accession>W9Y0D5</accession>
<sequence>MGRRPNPLVAEYFERGSKIGDASNRYAHTCKKCGEHFAKGRLEGLTTHLTKKCPSISHLERTRIVMRMHDLTDLGLEPSKNTSRGGPQEDLVSPASQKTSQEVQNFNGLNVLAEASRRVGGNAQNNSGYTPANQAHAEVEPPRMPLDPQLDAEQFADHLLNEDGMGASNNAFPTATASGLPAEYSFVHSGAPVTQDELTIMPVASTHPPDLSSIAATANETLASQMVDNDINMTQDEVSNAILNSLQDHSLVQGQSQLMWPTIMPGTQSADTPNTVEQPINPFLQPPAATGARMLLPAIPLNANTDARPTHFVAESGTPAKSQKPKVRGRFDEERRKEVRELRKLGACMRCRMLKKVCSQETPCQTCSAVESPRVWKHSCVRTKLADSFPLYSVLPYGVFAHNELSKLKAWSALENLDARLLAWYLPEQKLQIKAQKSKVKRNKAAESPASANGQDVFVINTDDQLSVKVEQFLQEIRVPLVNRERSEVIRATLTLAQAMQDDQLRNRPTEKNDNLLPDVIELWTATVLLTDRDIGPHFMLEDNTTHEILTIDGEHYQHTRTIMTLQLQSTVEKRASKLGRAVMNHLEQRVLERKRYQNVETVLVAFILLNCAERMCWLYRLWAEDRETTKPGAWPLHHPAGDYASKGEGFAEVIRLLLSLRQMEPVVTVDPGSGFVIPRDPKDTALAMWLSNVGLTRDWLVQSEAAIFDPADSRSTEGALCARLFQT</sequence>
<dbReference type="GeneID" id="19161160"/>
<reference evidence="2 3" key="1">
    <citation type="submission" date="2013-03" db="EMBL/GenBank/DDBJ databases">
        <title>The Genome Sequence of Capronia coronata CBS 617.96.</title>
        <authorList>
            <consortium name="The Broad Institute Genomics Platform"/>
            <person name="Cuomo C."/>
            <person name="de Hoog S."/>
            <person name="Gorbushina A."/>
            <person name="Walker B."/>
            <person name="Young S.K."/>
            <person name="Zeng Q."/>
            <person name="Gargeya S."/>
            <person name="Fitzgerald M."/>
            <person name="Haas B."/>
            <person name="Abouelleil A."/>
            <person name="Allen A.W."/>
            <person name="Alvarado L."/>
            <person name="Arachchi H.M."/>
            <person name="Berlin A.M."/>
            <person name="Chapman S.B."/>
            <person name="Gainer-Dewar J."/>
            <person name="Goldberg J."/>
            <person name="Griggs A."/>
            <person name="Gujja S."/>
            <person name="Hansen M."/>
            <person name="Howarth C."/>
            <person name="Imamovic A."/>
            <person name="Ireland A."/>
            <person name="Larimer J."/>
            <person name="McCowan C."/>
            <person name="Murphy C."/>
            <person name="Pearson M."/>
            <person name="Poon T.W."/>
            <person name="Priest M."/>
            <person name="Roberts A."/>
            <person name="Saif S."/>
            <person name="Shea T."/>
            <person name="Sisk P."/>
            <person name="Sykes S."/>
            <person name="Wortman J."/>
            <person name="Nusbaum C."/>
            <person name="Birren B."/>
        </authorList>
    </citation>
    <scope>NUCLEOTIDE SEQUENCE [LARGE SCALE GENOMIC DNA]</scope>
    <source>
        <strain evidence="2 3">CBS 617.96</strain>
    </source>
</reference>
<evidence type="ECO:0000256" key="1">
    <source>
        <dbReference type="SAM" id="MobiDB-lite"/>
    </source>
</evidence>
<dbReference type="Proteomes" id="UP000019484">
    <property type="component" value="Unassembled WGS sequence"/>
</dbReference>
<dbReference type="EMBL" id="AMWN01000005">
    <property type="protein sequence ID" value="EXJ85923.1"/>
    <property type="molecule type" value="Genomic_DNA"/>
</dbReference>
<comment type="caution">
    <text evidence="2">The sequence shown here is derived from an EMBL/GenBank/DDBJ whole genome shotgun (WGS) entry which is preliminary data.</text>
</comment>
<feature type="region of interest" description="Disordered" evidence="1">
    <location>
        <begin position="120"/>
        <end position="144"/>
    </location>
</feature>
<dbReference type="AlphaFoldDB" id="W9Y0D5"/>
<evidence type="ECO:0000313" key="3">
    <source>
        <dbReference type="Proteomes" id="UP000019484"/>
    </source>
</evidence>
<dbReference type="RefSeq" id="XP_007725361.1">
    <property type="nucleotide sequence ID" value="XM_007727171.1"/>
</dbReference>
<evidence type="ECO:0000313" key="2">
    <source>
        <dbReference type="EMBL" id="EXJ85923.1"/>
    </source>
</evidence>
<gene>
    <name evidence="2" type="ORF">A1O1_06292</name>
</gene>
<evidence type="ECO:0008006" key="4">
    <source>
        <dbReference type="Google" id="ProtNLM"/>
    </source>
</evidence>
<dbReference type="PANTHER" id="PTHR35392">
    <property type="entry name" value="ZN(II)2CYS6 TRANSCRIPTION FACTOR (EUROFUNG)-RELATED-RELATED"/>
    <property type="match status" value="1"/>
</dbReference>
<name>W9Y0D5_9EURO</name>
<proteinExistence type="predicted"/>
<organism evidence="2 3">
    <name type="scientific">Capronia coronata CBS 617.96</name>
    <dbReference type="NCBI Taxonomy" id="1182541"/>
    <lineage>
        <taxon>Eukaryota</taxon>
        <taxon>Fungi</taxon>
        <taxon>Dikarya</taxon>
        <taxon>Ascomycota</taxon>
        <taxon>Pezizomycotina</taxon>
        <taxon>Eurotiomycetes</taxon>
        <taxon>Chaetothyriomycetidae</taxon>
        <taxon>Chaetothyriales</taxon>
        <taxon>Herpotrichiellaceae</taxon>
        <taxon>Capronia</taxon>
    </lineage>
</organism>
<dbReference type="STRING" id="1182541.W9Y0D5"/>
<dbReference type="InterPro" id="IPR052973">
    <property type="entry name" value="Fungal_sec-metab_reg_TF"/>
</dbReference>
<dbReference type="eggNOG" id="ENOG502SJ77">
    <property type="taxonomic scope" value="Eukaryota"/>
</dbReference>
<protein>
    <recommendedName>
        <fullName evidence="4">Zn(2)-C6 fungal-type domain-containing protein</fullName>
    </recommendedName>
</protein>
<keyword evidence="3" id="KW-1185">Reference proteome</keyword>
<dbReference type="OrthoDB" id="5417895at2759"/>
<feature type="compositionally biased region" description="Polar residues" evidence="1">
    <location>
        <begin position="122"/>
        <end position="133"/>
    </location>
</feature>